<proteinExistence type="predicted"/>
<protein>
    <submittedName>
        <fullName evidence="6">Membrane protein</fullName>
    </submittedName>
</protein>
<dbReference type="Proteomes" id="UP000727456">
    <property type="component" value="Unassembled WGS sequence"/>
</dbReference>
<name>A0ABX0TPS1_9SPHN</name>
<dbReference type="RefSeq" id="WP_167072389.1">
    <property type="nucleotide sequence ID" value="NZ_JAAOZC010000002.1"/>
</dbReference>
<feature type="transmembrane region" description="Helical" evidence="5">
    <location>
        <begin position="46"/>
        <end position="64"/>
    </location>
</feature>
<accession>A0ABX0TPS1</accession>
<sequence>MIARERWRLALRVLLAVIYFAAGVLHVAHPQPFVNIVPHWVPMPYQVVIATGICEILGAIGLLIPRSLIPWMQRFAGIMLALYAVCVFPANVNHAIHDLTVGGPGALGWAYHGPRLPFQLVIIWWCLFAGGAVDWPFKASPPPNRSP</sequence>
<dbReference type="InterPro" id="IPR032808">
    <property type="entry name" value="DoxX"/>
</dbReference>
<evidence type="ECO:0000256" key="1">
    <source>
        <dbReference type="ARBA" id="ARBA00004141"/>
    </source>
</evidence>
<keyword evidence="4 5" id="KW-0472">Membrane</keyword>
<evidence type="ECO:0000256" key="3">
    <source>
        <dbReference type="ARBA" id="ARBA00022989"/>
    </source>
</evidence>
<keyword evidence="3 5" id="KW-1133">Transmembrane helix</keyword>
<dbReference type="PANTHER" id="PTHR36974:SF1">
    <property type="entry name" value="DOXX FAMILY MEMBRANE PROTEIN"/>
    <property type="match status" value="1"/>
</dbReference>
<organism evidence="6 7">
    <name type="scientific">Sphingomonas vulcanisoli</name>
    <dbReference type="NCBI Taxonomy" id="1658060"/>
    <lineage>
        <taxon>Bacteria</taxon>
        <taxon>Pseudomonadati</taxon>
        <taxon>Pseudomonadota</taxon>
        <taxon>Alphaproteobacteria</taxon>
        <taxon>Sphingomonadales</taxon>
        <taxon>Sphingomonadaceae</taxon>
        <taxon>Sphingomonas</taxon>
    </lineage>
</organism>
<dbReference type="EMBL" id="JAAOZC010000002">
    <property type="protein sequence ID" value="NIJ07531.1"/>
    <property type="molecule type" value="Genomic_DNA"/>
</dbReference>
<evidence type="ECO:0000256" key="5">
    <source>
        <dbReference type="SAM" id="Phobius"/>
    </source>
</evidence>
<dbReference type="PANTHER" id="PTHR36974">
    <property type="entry name" value="MEMBRANE PROTEIN-RELATED"/>
    <property type="match status" value="1"/>
</dbReference>
<evidence type="ECO:0000313" key="6">
    <source>
        <dbReference type="EMBL" id="NIJ07531.1"/>
    </source>
</evidence>
<dbReference type="Pfam" id="PF13564">
    <property type="entry name" value="DoxX_2"/>
    <property type="match status" value="1"/>
</dbReference>
<evidence type="ECO:0000256" key="2">
    <source>
        <dbReference type="ARBA" id="ARBA00022692"/>
    </source>
</evidence>
<evidence type="ECO:0000256" key="4">
    <source>
        <dbReference type="ARBA" id="ARBA00023136"/>
    </source>
</evidence>
<feature type="transmembrane region" description="Helical" evidence="5">
    <location>
        <begin position="116"/>
        <end position="137"/>
    </location>
</feature>
<gene>
    <name evidence="6" type="ORF">FHS31_001127</name>
</gene>
<feature type="transmembrane region" description="Helical" evidence="5">
    <location>
        <begin position="76"/>
        <end position="96"/>
    </location>
</feature>
<comment type="caution">
    <text evidence="6">The sequence shown here is derived from an EMBL/GenBank/DDBJ whole genome shotgun (WGS) entry which is preliminary data.</text>
</comment>
<keyword evidence="2 5" id="KW-0812">Transmembrane</keyword>
<evidence type="ECO:0000313" key="7">
    <source>
        <dbReference type="Proteomes" id="UP000727456"/>
    </source>
</evidence>
<reference evidence="6 7" key="1">
    <citation type="submission" date="2020-03" db="EMBL/GenBank/DDBJ databases">
        <title>Genomic Encyclopedia of Type Strains, Phase III (KMG-III): the genomes of soil and plant-associated and newly described type strains.</title>
        <authorList>
            <person name="Whitman W."/>
        </authorList>
    </citation>
    <scope>NUCLEOTIDE SEQUENCE [LARGE SCALE GENOMIC DNA]</scope>
    <source>
        <strain evidence="6 7">CECT 8804</strain>
    </source>
</reference>
<keyword evidence="7" id="KW-1185">Reference proteome</keyword>
<comment type="subcellular location">
    <subcellularLocation>
        <location evidence="1">Membrane</location>
        <topology evidence="1">Multi-pass membrane protein</topology>
    </subcellularLocation>
</comment>